<protein>
    <recommendedName>
        <fullName evidence="6">Intraflagellar transport protein 20 homolog</fullName>
    </recommendedName>
</protein>
<evidence type="ECO:0000256" key="1">
    <source>
        <dbReference type="ARBA" id="ARBA00004138"/>
    </source>
</evidence>
<dbReference type="GO" id="GO:0097730">
    <property type="term" value="C:non-motile cilium"/>
    <property type="evidence" value="ECO:0007669"/>
    <property type="project" value="TreeGrafter"/>
</dbReference>
<evidence type="ECO:0000313" key="4">
    <source>
        <dbReference type="EMBL" id="TRY67546.1"/>
    </source>
</evidence>
<keyword evidence="5" id="KW-1185">Reference proteome</keyword>
<evidence type="ECO:0000313" key="5">
    <source>
        <dbReference type="Proteomes" id="UP000318571"/>
    </source>
</evidence>
<evidence type="ECO:0000256" key="3">
    <source>
        <dbReference type="ARBA" id="ARBA00023273"/>
    </source>
</evidence>
<dbReference type="GO" id="GO:0061512">
    <property type="term" value="P:protein localization to cilium"/>
    <property type="evidence" value="ECO:0007669"/>
    <property type="project" value="TreeGrafter"/>
</dbReference>
<evidence type="ECO:0000256" key="2">
    <source>
        <dbReference type="ARBA" id="ARBA00023054"/>
    </source>
</evidence>
<evidence type="ECO:0008006" key="6">
    <source>
        <dbReference type="Google" id="ProtNLM"/>
    </source>
</evidence>
<organism evidence="4 5">
    <name type="scientific">Tigriopus californicus</name>
    <name type="common">Marine copepod</name>
    <dbReference type="NCBI Taxonomy" id="6832"/>
    <lineage>
        <taxon>Eukaryota</taxon>
        <taxon>Metazoa</taxon>
        <taxon>Ecdysozoa</taxon>
        <taxon>Arthropoda</taxon>
        <taxon>Crustacea</taxon>
        <taxon>Multicrustacea</taxon>
        <taxon>Hexanauplia</taxon>
        <taxon>Copepoda</taxon>
        <taxon>Harpacticoida</taxon>
        <taxon>Harpacticidae</taxon>
        <taxon>Tigriopus</taxon>
    </lineage>
</organism>
<proteinExistence type="predicted"/>
<dbReference type="PANTHER" id="PTHR31978:SF1">
    <property type="entry name" value="INTRAFLAGELLAR TRANSPORT PROTEIN 20 HOMOLOG"/>
    <property type="match status" value="1"/>
</dbReference>
<dbReference type="EMBL" id="VCGU01000011">
    <property type="protein sequence ID" value="TRY67546.1"/>
    <property type="molecule type" value="Genomic_DNA"/>
</dbReference>
<dbReference type="OMA" id="TMAKQRQ"/>
<dbReference type="GO" id="GO:0036064">
    <property type="term" value="C:ciliary basal body"/>
    <property type="evidence" value="ECO:0007669"/>
    <property type="project" value="TreeGrafter"/>
</dbReference>
<gene>
    <name evidence="4" type="ORF">TCAL_09072</name>
</gene>
<keyword evidence="2" id="KW-0175">Coiled coil</keyword>
<comment type="caution">
    <text evidence="4">The sequence shown here is derived from an EMBL/GenBank/DDBJ whole genome shotgun (WGS) entry which is preliminary data.</text>
</comment>
<dbReference type="AlphaFoldDB" id="A0A553NQ42"/>
<keyword evidence="3" id="KW-0966">Cell projection</keyword>
<dbReference type="GO" id="GO:0060271">
    <property type="term" value="P:cilium assembly"/>
    <property type="evidence" value="ECO:0007669"/>
    <property type="project" value="TreeGrafter"/>
</dbReference>
<name>A0A553NQ42_TIGCA</name>
<dbReference type="GO" id="GO:0005737">
    <property type="term" value="C:cytoplasm"/>
    <property type="evidence" value="ECO:0007669"/>
    <property type="project" value="TreeGrafter"/>
</dbReference>
<dbReference type="OrthoDB" id="10254896at2759"/>
<accession>A0A553NQ42</accession>
<dbReference type="Proteomes" id="UP000318571">
    <property type="component" value="Chromosome 4"/>
</dbReference>
<dbReference type="STRING" id="6832.A0A553NQ42"/>
<dbReference type="GO" id="GO:0005813">
    <property type="term" value="C:centrosome"/>
    <property type="evidence" value="ECO:0007669"/>
    <property type="project" value="TreeGrafter"/>
</dbReference>
<sequence length="130" mass="15078">MEDLETKGLFIDDLQKLRVLDPELMEQTESLKDECGGFVAQIGHFQKMTDGFIAISDEVSKEVEKEKLASLGARNQLKSITKAREQEQQQLHSLVMEKKLELERLRIQYESLIKVQAEQEEFIDQLILQQ</sequence>
<reference evidence="4 5" key="1">
    <citation type="journal article" date="2018" name="Nat. Ecol. Evol.">
        <title>Genomic signatures of mitonuclear coevolution across populations of Tigriopus californicus.</title>
        <authorList>
            <person name="Barreto F.S."/>
            <person name="Watson E.T."/>
            <person name="Lima T.G."/>
            <person name="Willett C.S."/>
            <person name="Edmands S."/>
            <person name="Li W."/>
            <person name="Burton R.S."/>
        </authorList>
    </citation>
    <scope>NUCLEOTIDE SEQUENCE [LARGE SCALE GENOMIC DNA]</scope>
    <source>
        <strain evidence="4 5">San Diego</strain>
    </source>
</reference>
<dbReference type="PANTHER" id="PTHR31978">
    <property type="entry name" value="INTRAFLAGELLAR TRANSPORT PROTEIN 20 HOMOLOG"/>
    <property type="match status" value="1"/>
</dbReference>
<dbReference type="Pfam" id="PF14931">
    <property type="entry name" value="IFT20"/>
    <property type="match status" value="1"/>
</dbReference>
<dbReference type="GO" id="GO:0097546">
    <property type="term" value="C:ciliary base"/>
    <property type="evidence" value="ECO:0007669"/>
    <property type="project" value="TreeGrafter"/>
</dbReference>
<dbReference type="GO" id="GO:0030990">
    <property type="term" value="C:intraciliary transport particle"/>
    <property type="evidence" value="ECO:0007669"/>
    <property type="project" value="TreeGrafter"/>
</dbReference>
<comment type="subcellular location">
    <subcellularLocation>
        <location evidence="1">Cell projection</location>
        <location evidence="1">Cilium</location>
    </subcellularLocation>
</comment>
<dbReference type="InterPro" id="IPR028172">
    <property type="entry name" value="FT20"/>
</dbReference>